<dbReference type="EMBL" id="SJOI01000001">
    <property type="protein sequence ID" value="TCL02221.1"/>
    <property type="molecule type" value="Genomic_DNA"/>
</dbReference>
<organism evidence="1 2">
    <name type="scientific">Sodalis ligni</name>
    <dbReference type="NCBI Taxonomy" id="2697027"/>
    <lineage>
        <taxon>Bacteria</taxon>
        <taxon>Pseudomonadati</taxon>
        <taxon>Pseudomonadota</taxon>
        <taxon>Gammaproteobacteria</taxon>
        <taxon>Enterobacterales</taxon>
        <taxon>Bruguierivoracaceae</taxon>
        <taxon>Sodalis</taxon>
    </lineage>
</organism>
<protein>
    <submittedName>
        <fullName evidence="1">Uncharacterized protein</fullName>
    </submittedName>
</protein>
<proteinExistence type="predicted"/>
<dbReference type="AlphaFoldDB" id="A0A4R1N9L9"/>
<accession>A0A4R1N9L9</accession>
<dbReference type="OrthoDB" id="6428407at2"/>
<evidence type="ECO:0000313" key="1">
    <source>
        <dbReference type="EMBL" id="TCL02221.1"/>
    </source>
</evidence>
<dbReference type="Proteomes" id="UP000294555">
    <property type="component" value="Unassembled WGS sequence"/>
</dbReference>
<sequence>MDNDPHYLALLERIKVLEARERQLTVTSHAYQVVITTILGNLDAETRGRIISMVDEAHEIAYSQAVNRSDKNLSEIIKGADEIVQRMFNYAQGGSHSDLS</sequence>
<gene>
    <name evidence="1" type="ORF">EZJ58_0223</name>
</gene>
<comment type="caution">
    <text evidence="1">The sequence shown here is derived from an EMBL/GenBank/DDBJ whole genome shotgun (WGS) entry which is preliminary data.</text>
</comment>
<reference evidence="1 2" key="1">
    <citation type="submission" date="2019-02" db="EMBL/GenBank/DDBJ databases">
        <title>Investigation of anaerobic lignin degradation for improved lignocellulosic biofuels.</title>
        <authorList>
            <person name="Deangelis K."/>
        </authorList>
    </citation>
    <scope>NUCLEOTIDE SEQUENCE [LARGE SCALE GENOMIC DNA]</scope>
    <source>
        <strain evidence="1 2">159R</strain>
    </source>
</reference>
<name>A0A4R1N9L9_9GAMM</name>
<evidence type="ECO:0000313" key="2">
    <source>
        <dbReference type="Proteomes" id="UP000294555"/>
    </source>
</evidence>
<keyword evidence="2" id="KW-1185">Reference proteome</keyword>
<dbReference type="RefSeq" id="WP_132921192.1">
    <property type="nucleotide sequence ID" value="NZ_CP075169.1"/>
</dbReference>